<accession>A0A3B1C6V6</accession>
<dbReference type="EC" id="2.8.1.7" evidence="2"/>
<dbReference type="Pfam" id="PF00266">
    <property type="entry name" value="Aminotran_5"/>
    <property type="match status" value="1"/>
</dbReference>
<dbReference type="InterPro" id="IPR015421">
    <property type="entry name" value="PyrdxlP-dep_Trfase_major"/>
</dbReference>
<dbReference type="GO" id="GO:0031071">
    <property type="term" value="F:cysteine desulfurase activity"/>
    <property type="evidence" value="ECO:0007669"/>
    <property type="project" value="UniProtKB-EC"/>
</dbReference>
<sequence length="285" mass="31026">MLVSRLFEDDESVSIRESFPALTAMTFLNAAGMTPLASPGRDAMVALLDEISQSVYLKMDEWNDRTKQARDASAGLIGASGREIAFIRNTSDGVSLVASGLGLKSGDEVIINDLEFPSNVYPWLNLQRLGVVVKTVKNEDGIVTIDSIAKAITPRTKIVAISSVQYLSGHRTDLNALGALTRDKNVLFFVDAIQSLGAFPLDVKQSGIDFLSCGGFKWLCGPMGSGIFFCDEKRLDDLELSRVGWNSVINGEDFSNIDMTFKDDARRFEEGSPNLAGIYGLHESI</sequence>
<dbReference type="InterPro" id="IPR015422">
    <property type="entry name" value="PyrdxlP-dep_Trfase_small"/>
</dbReference>
<evidence type="ECO:0000313" key="2">
    <source>
        <dbReference type="EMBL" id="VAX22371.1"/>
    </source>
</evidence>
<evidence type="ECO:0000259" key="1">
    <source>
        <dbReference type="Pfam" id="PF00266"/>
    </source>
</evidence>
<feature type="domain" description="Aminotransferase class V" evidence="1">
    <location>
        <begin position="56"/>
        <end position="285"/>
    </location>
</feature>
<keyword evidence="2" id="KW-0808">Transferase</keyword>
<dbReference type="AlphaFoldDB" id="A0A3B1C6V6"/>
<dbReference type="InterPro" id="IPR015424">
    <property type="entry name" value="PyrdxlP-dep_Trfase"/>
</dbReference>
<feature type="non-terminal residue" evidence="2">
    <location>
        <position position="285"/>
    </location>
</feature>
<dbReference type="PANTHER" id="PTHR43586:SF15">
    <property type="entry name" value="BLR3095 PROTEIN"/>
    <property type="match status" value="1"/>
</dbReference>
<dbReference type="InterPro" id="IPR000192">
    <property type="entry name" value="Aminotrans_V_dom"/>
</dbReference>
<name>A0A3B1C6V6_9ZZZZ</name>
<protein>
    <submittedName>
        <fullName evidence="2">Cysteine desulfurase</fullName>
        <ecNumber evidence="2">2.8.1.7</ecNumber>
    </submittedName>
</protein>
<reference evidence="2" key="1">
    <citation type="submission" date="2018-06" db="EMBL/GenBank/DDBJ databases">
        <authorList>
            <person name="Zhirakovskaya E."/>
        </authorList>
    </citation>
    <scope>NUCLEOTIDE SEQUENCE</scope>
</reference>
<dbReference type="Gene3D" id="3.40.640.10">
    <property type="entry name" value="Type I PLP-dependent aspartate aminotransferase-like (Major domain)"/>
    <property type="match status" value="1"/>
</dbReference>
<dbReference type="EMBL" id="UOGB01000236">
    <property type="protein sequence ID" value="VAX22371.1"/>
    <property type="molecule type" value="Genomic_DNA"/>
</dbReference>
<dbReference type="SUPFAM" id="SSF53383">
    <property type="entry name" value="PLP-dependent transferases"/>
    <property type="match status" value="1"/>
</dbReference>
<dbReference type="PANTHER" id="PTHR43586">
    <property type="entry name" value="CYSTEINE DESULFURASE"/>
    <property type="match status" value="1"/>
</dbReference>
<dbReference type="Gene3D" id="3.90.1150.10">
    <property type="entry name" value="Aspartate Aminotransferase, domain 1"/>
    <property type="match status" value="1"/>
</dbReference>
<proteinExistence type="predicted"/>
<gene>
    <name evidence="2" type="ORF">MNBD_NITROSPINAE03-301</name>
</gene>
<organism evidence="2">
    <name type="scientific">hydrothermal vent metagenome</name>
    <dbReference type="NCBI Taxonomy" id="652676"/>
    <lineage>
        <taxon>unclassified sequences</taxon>
        <taxon>metagenomes</taxon>
        <taxon>ecological metagenomes</taxon>
    </lineage>
</organism>